<dbReference type="Pfam" id="PF03796">
    <property type="entry name" value="DnaB_C"/>
    <property type="match status" value="1"/>
</dbReference>
<dbReference type="Proteomes" id="UP000033015">
    <property type="component" value="Segment"/>
</dbReference>
<dbReference type="OrthoDB" id="2389at10239"/>
<dbReference type="GO" id="GO:0003678">
    <property type="term" value="F:DNA helicase activity"/>
    <property type="evidence" value="ECO:0007669"/>
    <property type="project" value="InterPro"/>
</dbReference>
<dbReference type="GeneID" id="26647879"/>
<evidence type="ECO:0000313" key="3">
    <source>
        <dbReference type="Proteomes" id="UP000033015"/>
    </source>
</evidence>
<keyword evidence="2" id="KW-0378">Hydrolase</keyword>
<sequence length="456" mass="51890">MTVSDPKAALSSNSTETYILKVLMTRPAMITIIGQELKADDFFFPYCRFTFGAIKRLAADGDVTPEGIMTLLENTNKEGYDCLMGIGGVQAVRSLVDDTLPESPAVTEQMKTLKSLSYRRKCIDLSAKIHTFAITNTDEGNKQFEDLEEMDTHIKTATYFLADSIRTHEKITKIGSKLDRIKEKIKNKEIEGINIGGKYPKMNKLMKNLRKKALYVIGAEEKIGKSSVMLDISWYVARNLGIPTAYADTEMFDEEVLMRLLAKEAGLTEEQIMASEDTKPNGEPFLTDKQKQALIDAYDVIEMTPFFHFNANEMTNSELESKVKLLQMQEGIELFTYDYVKIQSHEVEKGRTDLLLAAKIDTLKEKIAKQCDIPVITSGQMWVDEKGKARFAETSHFTKLGDVIFVLRKNRPGYENSHQHQGTHYLELVMGRKIDRKDEGKTVDLWFNDFHRIKEL</sequence>
<name>A0A0E3GMP2_9CAUD</name>
<feature type="domain" description="SF4 helicase" evidence="1">
    <location>
        <begin position="198"/>
        <end position="382"/>
    </location>
</feature>
<dbReference type="EMBL" id="KP696447">
    <property type="protein sequence ID" value="AKA61504.1"/>
    <property type="molecule type" value="Genomic_DNA"/>
</dbReference>
<dbReference type="InterPro" id="IPR027417">
    <property type="entry name" value="P-loop_NTPase"/>
</dbReference>
<dbReference type="Gene3D" id="1.10.860.10">
    <property type="entry name" value="DNAb Helicase, Chain A"/>
    <property type="match status" value="1"/>
</dbReference>
<keyword evidence="3" id="KW-1185">Reference proteome</keyword>
<dbReference type="InterPro" id="IPR036185">
    <property type="entry name" value="DNA_heli_DnaB-like_N_sf"/>
</dbReference>
<dbReference type="SUPFAM" id="SSF48024">
    <property type="entry name" value="N-terminal domain of DnaB helicase"/>
    <property type="match status" value="1"/>
</dbReference>
<keyword evidence="2" id="KW-0547">Nucleotide-binding</keyword>
<evidence type="ECO:0000313" key="2">
    <source>
        <dbReference type="EMBL" id="AKA61504.1"/>
    </source>
</evidence>
<dbReference type="InterPro" id="IPR016136">
    <property type="entry name" value="DNA_helicase_N/primase_C"/>
</dbReference>
<evidence type="ECO:0000259" key="1">
    <source>
        <dbReference type="Pfam" id="PF03796"/>
    </source>
</evidence>
<dbReference type="InterPro" id="IPR007694">
    <property type="entry name" value="DNA_helicase_DnaB-like_C"/>
</dbReference>
<keyword evidence="2" id="KW-0067">ATP-binding</keyword>
<protein>
    <submittedName>
        <fullName evidence="2">DNA helicase</fullName>
    </submittedName>
</protein>
<proteinExistence type="predicted"/>
<reference evidence="3" key="2">
    <citation type="submission" date="2015-01" db="EMBL/GenBank/DDBJ databases">
        <title>Complete Genome of Bacillus megaterium Siphophage Stahl.</title>
        <authorList>
            <person name="Brizendine A.M."/>
            <person name="Rousseau S."/>
            <person name="Hernandez A.C."/>
            <person name="Everett G.F.K."/>
        </authorList>
    </citation>
    <scope>NUCLEOTIDE SEQUENCE [LARGE SCALE GENOMIC DNA]</scope>
</reference>
<accession>A0A0E3GMP2</accession>
<dbReference type="GO" id="GO:0006260">
    <property type="term" value="P:DNA replication"/>
    <property type="evidence" value="ECO:0007669"/>
    <property type="project" value="InterPro"/>
</dbReference>
<reference evidence="2 3" key="1">
    <citation type="journal article" date="2015" name="Genome Announc.">
        <title>Complete Genome Sequence of Bacillus megaterium Siphophage Stahl.</title>
        <authorList>
            <person name="Brizendine A.M."/>
            <person name="Rousseau S."/>
            <person name="Hernandez A.C."/>
            <person name="Kuty Everett G.F."/>
        </authorList>
    </citation>
    <scope>NUCLEOTIDE SEQUENCE [LARGE SCALE GENOMIC DNA]</scope>
</reference>
<keyword evidence="2" id="KW-0347">Helicase</keyword>
<organism evidence="2 3">
    <name type="scientific">Bacillus phage Stahl</name>
    <dbReference type="NCBI Taxonomy" id="1610832"/>
    <lineage>
        <taxon>Viruses</taxon>
        <taxon>Duplodnaviria</taxon>
        <taxon>Heunggongvirae</taxon>
        <taxon>Uroviricota</taxon>
        <taxon>Caudoviricetes</taxon>
        <taxon>Slashvirus</taxon>
        <taxon>Slashvirus stahl</taxon>
    </lineage>
</organism>
<dbReference type="Gene3D" id="3.40.50.300">
    <property type="entry name" value="P-loop containing nucleotide triphosphate hydrolases"/>
    <property type="match status" value="1"/>
</dbReference>
<gene>
    <name evidence="2" type="ORF">CPT_Stahl76</name>
</gene>
<dbReference type="GO" id="GO:0005524">
    <property type="term" value="F:ATP binding"/>
    <property type="evidence" value="ECO:0007669"/>
    <property type="project" value="InterPro"/>
</dbReference>
<dbReference type="SUPFAM" id="SSF52540">
    <property type="entry name" value="P-loop containing nucleoside triphosphate hydrolases"/>
    <property type="match status" value="1"/>
</dbReference>
<dbReference type="RefSeq" id="YP_009203680.1">
    <property type="nucleotide sequence ID" value="NC_028856.1"/>
</dbReference>
<dbReference type="PANTHER" id="PTHR30153:SF2">
    <property type="entry name" value="REPLICATIVE DNA HELICASE"/>
    <property type="match status" value="1"/>
</dbReference>
<dbReference type="KEGG" id="vg:26647879"/>
<dbReference type="PANTHER" id="PTHR30153">
    <property type="entry name" value="REPLICATIVE DNA HELICASE DNAB"/>
    <property type="match status" value="1"/>
</dbReference>